<dbReference type="Pfam" id="PF01066">
    <property type="entry name" value="CDP-OH_P_transf"/>
    <property type="match status" value="1"/>
</dbReference>
<reference evidence="12" key="1">
    <citation type="submission" date="2018-05" db="EMBL/GenBank/DDBJ databases">
        <authorList>
            <person name="Lanie J.A."/>
            <person name="Ng W.-L."/>
            <person name="Kazmierczak K.M."/>
            <person name="Andrzejewski T.M."/>
            <person name="Davidsen T.M."/>
            <person name="Wayne K.J."/>
            <person name="Tettelin H."/>
            <person name="Glass J.I."/>
            <person name="Rusch D."/>
            <person name="Podicherti R."/>
            <person name="Tsui H.-C.T."/>
            <person name="Winkler M.E."/>
        </authorList>
    </citation>
    <scope>NUCLEOTIDE SEQUENCE</scope>
</reference>
<dbReference type="InterPro" id="IPR000462">
    <property type="entry name" value="CDP-OH_P_trans"/>
</dbReference>
<comment type="similarity">
    <text evidence="2">Belongs to the CDP-alcohol phosphatidyltransferase class-I family.</text>
</comment>
<dbReference type="GO" id="GO:0046474">
    <property type="term" value="P:glycerophospholipid biosynthetic process"/>
    <property type="evidence" value="ECO:0007669"/>
    <property type="project" value="TreeGrafter"/>
</dbReference>
<comment type="subcellular location">
    <subcellularLocation>
        <location evidence="1">Membrane</location>
        <topology evidence="1">Multi-pass membrane protein</topology>
    </subcellularLocation>
</comment>
<dbReference type="InterPro" id="IPR048254">
    <property type="entry name" value="CDP_ALCOHOL_P_TRANSF_CS"/>
</dbReference>
<evidence type="ECO:0000313" key="12">
    <source>
        <dbReference type="EMBL" id="SUZ87856.1"/>
    </source>
</evidence>
<keyword evidence="7" id="KW-0443">Lipid metabolism</keyword>
<dbReference type="AlphaFoldDB" id="A0A381R801"/>
<dbReference type="InterPro" id="IPR050324">
    <property type="entry name" value="CDP-alcohol_PTase-I"/>
</dbReference>
<dbReference type="InterPro" id="IPR004570">
    <property type="entry name" value="Phosphatidylglycerol_P_synth"/>
</dbReference>
<feature type="transmembrane region" description="Helical" evidence="11">
    <location>
        <begin position="120"/>
        <end position="140"/>
    </location>
</feature>
<evidence type="ECO:0000256" key="6">
    <source>
        <dbReference type="ARBA" id="ARBA00022989"/>
    </source>
</evidence>
<evidence type="ECO:0000256" key="5">
    <source>
        <dbReference type="ARBA" id="ARBA00022692"/>
    </source>
</evidence>
<keyword evidence="3" id="KW-0444">Lipid biosynthesis</keyword>
<dbReference type="GO" id="GO:0016020">
    <property type="term" value="C:membrane"/>
    <property type="evidence" value="ECO:0007669"/>
    <property type="project" value="UniProtKB-SubCell"/>
</dbReference>
<evidence type="ECO:0000256" key="10">
    <source>
        <dbReference type="ARBA" id="ARBA00023264"/>
    </source>
</evidence>
<keyword evidence="5 11" id="KW-0812">Transmembrane</keyword>
<dbReference type="PANTHER" id="PTHR14269:SF62">
    <property type="entry name" value="CDP-DIACYLGLYCEROL--GLYCEROL-3-PHOSPHATE 3-PHOSPHATIDYLTRANSFERASE 1, CHLOROPLASTIC"/>
    <property type="match status" value="1"/>
</dbReference>
<gene>
    <name evidence="12" type="ORF">METZ01_LOCUS40710</name>
</gene>
<accession>A0A381R801</accession>
<evidence type="ECO:0008006" key="13">
    <source>
        <dbReference type="Google" id="ProtNLM"/>
    </source>
</evidence>
<organism evidence="12">
    <name type="scientific">marine metagenome</name>
    <dbReference type="NCBI Taxonomy" id="408172"/>
    <lineage>
        <taxon>unclassified sequences</taxon>
        <taxon>metagenomes</taxon>
        <taxon>ecological metagenomes</taxon>
    </lineage>
</organism>
<feature type="transmembrane region" description="Helical" evidence="11">
    <location>
        <begin position="6"/>
        <end position="33"/>
    </location>
</feature>
<keyword evidence="4" id="KW-0808">Transferase</keyword>
<keyword evidence="10" id="KW-1208">Phospholipid metabolism</keyword>
<feature type="transmembrane region" description="Helical" evidence="11">
    <location>
        <begin position="152"/>
        <end position="172"/>
    </location>
</feature>
<evidence type="ECO:0000256" key="8">
    <source>
        <dbReference type="ARBA" id="ARBA00023136"/>
    </source>
</evidence>
<evidence type="ECO:0000256" key="3">
    <source>
        <dbReference type="ARBA" id="ARBA00022516"/>
    </source>
</evidence>
<evidence type="ECO:0000256" key="1">
    <source>
        <dbReference type="ARBA" id="ARBA00004141"/>
    </source>
</evidence>
<proteinExistence type="inferred from homology"/>
<keyword evidence="6 11" id="KW-1133">Transmembrane helix</keyword>
<name>A0A381R801_9ZZZZ</name>
<evidence type="ECO:0000256" key="9">
    <source>
        <dbReference type="ARBA" id="ARBA00023209"/>
    </source>
</evidence>
<dbReference type="PANTHER" id="PTHR14269">
    <property type="entry name" value="CDP-DIACYLGLYCEROL--GLYCEROL-3-PHOSPHATE 3-PHOSPHATIDYLTRANSFERASE-RELATED"/>
    <property type="match status" value="1"/>
</dbReference>
<dbReference type="EMBL" id="UINC01001743">
    <property type="protein sequence ID" value="SUZ87856.1"/>
    <property type="molecule type" value="Genomic_DNA"/>
</dbReference>
<dbReference type="GO" id="GO:0008444">
    <property type="term" value="F:CDP-diacylglycerol-glycerol-3-phosphate 3-phosphatidyltransferase activity"/>
    <property type="evidence" value="ECO:0007669"/>
    <property type="project" value="InterPro"/>
</dbReference>
<dbReference type="NCBIfam" id="TIGR00560">
    <property type="entry name" value="pgsA"/>
    <property type="match status" value="1"/>
</dbReference>
<evidence type="ECO:0000256" key="11">
    <source>
        <dbReference type="SAM" id="Phobius"/>
    </source>
</evidence>
<dbReference type="PROSITE" id="PS00379">
    <property type="entry name" value="CDP_ALCOHOL_P_TRANSF"/>
    <property type="match status" value="1"/>
</dbReference>
<sequence length="184" mass="21214">MRIFLTPIFIICLFSDFFGAQLWALVIFIVASITDAYDGYLARKNNMVTDTGRFLDPLADKILVSSAFISFSIMGLIDIWMVALIIFRDLFVTSLRVLLSRKGFIMITSKIAKSKTAVQIGIIIFTLLFLTLKGFNWVLLEDYLIFINEYQLVYYLTMIAVIFTVYTGYTYIQENRKAIQEIMN</sequence>
<keyword evidence="8 11" id="KW-0472">Membrane</keyword>
<dbReference type="InterPro" id="IPR043130">
    <property type="entry name" value="CDP-OH_PTrfase_TM_dom"/>
</dbReference>
<keyword evidence="9" id="KW-0594">Phospholipid biosynthesis</keyword>
<dbReference type="PIRSF" id="PIRSF000847">
    <property type="entry name" value="Phos_ph_gly_syn"/>
    <property type="match status" value="1"/>
</dbReference>
<evidence type="ECO:0000256" key="2">
    <source>
        <dbReference type="ARBA" id="ARBA00010441"/>
    </source>
</evidence>
<evidence type="ECO:0000256" key="7">
    <source>
        <dbReference type="ARBA" id="ARBA00023098"/>
    </source>
</evidence>
<protein>
    <recommendedName>
        <fullName evidence="13">CDP-diacylglycerol--glycerol-3-phosphate 3-phosphatidyltransferase</fullName>
    </recommendedName>
</protein>
<dbReference type="Gene3D" id="1.20.120.1760">
    <property type="match status" value="1"/>
</dbReference>
<evidence type="ECO:0000256" key="4">
    <source>
        <dbReference type="ARBA" id="ARBA00022679"/>
    </source>
</evidence>